<dbReference type="Gene3D" id="3.40.50.12370">
    <property type="match status" value="1"/>
</dbReference>
<sequence length="279" mass="31653">MMLNFLVPTDFSENAWNATRYAIQFFEKQPVTFHFLHIDSAGFAEQQPHLHQPGFSVSGDTGMNSRDSMQIWINRLQKLPSNPNHCYLNSINKMPFITGVREYLKTHQIVFMILGTKGASGLKAATVGSKTGEIITKVKCNALVVPEKASFSIPHNIAFTTDYTIDFTEPLIAALKRFADHHKSSIKILRVAKNKETLSTDHKRNRAYLKSQLKHINHSFHVVENKDLEDGLEAFSHKMQIDVVALIAKNLNFFQKLLFTPGVAPLTYRATIPFFIIHE</sequence>
<accession>A0ABS8GW03</accession>
<evidence type="ECO:0000313" key="1">
    <source>
        <dbReference type="EMBL" id="MCC4213963.1"/>
    </source>
</evidence>
<proteinExistence type="predicted"/>
<name>A0ABS8GW03_9FLAO</name>
<reference evidence="1 2" key="1">
    <citation type="submission" date="2021-11" db="EMBL/GenBank/DDBJ databases">
        <title>Seasonal and diel survey of microbial diversity of the Tyrrhenian coast.</title>
        <authorList>
            <person name="Gattoni G."/>
            <person name="Corral P."/>
        </authorList>
    </citation>
    <scope>NUCLEOTIDE SEQUENCE [LARGE SCALE GENOMIC DNA]</scope>
    <source>
        <strain evidence="1 2">Mr9</strain>
    </source>
</reference>
<dbReference type="RefSeq" id="WP_228231035.1">
    <property type="nucleotide sequence ID" value="NZ_JAJGMW010000021.1"/>
</dbReference>
<dbReference type="CDD" id="cd00293">
    <property type="entry name" value="USP-like"/>
    <property type="match status" value="1"/>
</dbReference>
<dbReference type="Proteomes" id="UP001197770">
    <property type="component" value="Unassembled WGS sequence"/>
</dbReference>
<evidence type="ECO:0000313" key="2">
    <source>
        <dbReference type="Proteomes" id="UP001197770"/>
    </source>
</evidence>
<dbReference type="SUPFAM" id="SSF52402">
    <property type="entry name" value="Adenine nucleotide alpha hydrolases-like"/>
    <property type="match status" value="2"/>
</dbReference>
<comment type="caution">
    <text evidence="1">The sequence shown here is derived from an EMBL/GenBank/DDBJ whole genome shotgun (WGS) entry which is preliminary data.</text>
</comment>
<gene>
    <name evidence="1" type="ORF">LLW17_14625</name>
</gene>
<dbReference type="EMBL" id="JAJGMW010000021">
    <property type="protein sequence ID" value="MCC4213963.1"/>
    <property type="molecule type" value="Genomic_DNA"/>
</dbReference>
<protein>
    <submittedName>
        <fullName evidence="1">Universal stress protein</fullName>
    </submittedName>
</protein>
<organism evidence="1 2">
    <name type="scientific">Leeuwenhoekiella parthenopeia</name>
    <dbReference type="NCBI Taxonomy" id="2890320"/>
    <lineage>
        <taxon>Bacteria</taxon>
        <taxon>Pseudomonadati</taxon>
        <taxon>Bacteroidota</taxon>
        <taxon>Flavobacteriia</taxon>
        <taxon>Flavobacteriales</taxon>
        <taxon>Flavobacteriaceae</taxon>
        <taxon>Leeuwenhoekiella</taxon>
    </lineage>
</organism>
<keyword evidence="2" id="KW-1185">Reference proteome</keyword>